<protein>
    <submittedName>
        <fullName evidence="1">Post-transcriptional regulator</fullName>
    </submittedName>
</protein>
<evidence type="ECO:0000313" key="1">
    <source>
        <dbReference type="EMBL" id="MED4401055.1"/>
    </source>
</evidence>
<sequence length="97" mass="11499">MDRQPIEKFKHAAKPAITSKLEEFRILGYEDMTEEKLWDFLKNKKWKKLDGILIHEVVSDILSVKISDFMNYTTIESYKDTNWFESAEGEDILKNLL</sequence>
<organism evidence="1 2">
    <name type="scientific">Metabacillus fastidiosus</name>
    <dbReference type="NCBI Taxonomy" id="1458"/>
    <lineage>
        <taxon>Bacteria</taxon>
        <taxon>Bacillati</taxon>
        <taxon>Bacillota</taxon>
        <taxon>Bacilli</taxon>
        <taxon>Bacillales</taxon>
        <taxon>Bacillaceae</taxon>
        <taxon>Metabacillus</taxon>
    </lineage>
</organism>
<dbReference type="RefSeq" id="WP_066230412.1">
    <property type="nucleotide sequence ID" value="NZ_JARTFQ010000007.1"/>
</dbReference>
<gene>
    <name evidence="1" type="ORF">P9271_06875</name>
</gene>
<dbReference type="InterPro" id="IPR025716">
    <property type="entry name" value="Post-transcriptional_regulator"/>
</dbReference>
<comment type="caution">
    <text evidence="1">The sequence shown here is derived from an EMBL/GenBank/DDBJ whole genome shotgun (WGS) entry which is preliminary data.</text>
</comment>
<evidence type="ECO:0000313" key="2">
    <source>
        <dbReference type="Proteomes" id="UP001342826"/>
    </source>
</evidence>
<name>A0ABU6NV92_9BACI</name>
<dbReference type="GeneID" id="301141469"/>
<reference evidence="1 2" key="1">
    <citation type="submission" date="2023-03" db="EMBL/GenBank/DDBJ databases">
        <title>Bacillus Genome Sequencing.</title>
        <authorList>
            <person name="Dunlap C."/>
        </authorList>
    </citation>
    <scope>NUCLEOTIDE SEQUENCE [LARGE SCALE GENOMIC DNA]</scope>
    <source>
        <strain evidence="1 2">NRS-1717</strain>
    </source>
</reference>
<dbReference type="Proteomes" id="UP001342826">
    <property type="component" value="Unassembled WGS sequence"/>
</dbReference>
<keyword evidence="2" id="KW-1185">Reference proteome</keyword>
<dbReference type="Pfam" id="PF13797">
    <property type="entry name" value="Post_transc_reg"/>
    <property type="match status" value="1"/>
</dbReference>
<dbReference type="EMBL" id="JARTFS010000005">
    <property type="protein sequence ID" value="MED4401055.1"/>
    <property type="molecule type" value="Genomic_DNA"/>
</dbReference>
<proteinExistence type="predicted"/>
<accession>A0ABU6NV92</accession>